<reference evidence="1 2" key="1">
    <citation type="journal article" date="2018" name="Sci. Rep.">
        <title>Genomic signatures of local adaptation to the degree of environmental predictability in rotifers.</title>
        <authorList>
            <person name="Franch-Gras L."/>
            <person name="Hahn C."/>
            <person name="Garcia-Roger E.M."/>
            <person name="Carmona M.J."/>
            <person name="Serra M."/>
            <person name="Gomez A."/>
        </authorList>
    </citation>
    <scope>NUCLEOTIDE SEQUENCE [LARGE SCALE GENOMIC DNA]</scope>
    <source>
        <strain evidence="1">HYR1</strain>
    </source>
</reference>
<name>A0A3M7S948_BRAPC</name>
<comment type="caution">
    <text evidence="1">The sequence shown here is derived from an EMBL/GenBank/DDBJ whole genome shotgun (WGS) entry which is preliminary data.</text>
</comment>
<dbReference type="AlphaFoldDB" id="A0A3M7S948"/>
<evidence type="ECO:0000313" key="2">
    <source>
        <dbReference type="Proteomes" id="UP000276133"/>
    </source>
</evidence>
<organism evidence="1 2">
    <name type="scientific">Brachionus plicatilis</name>
    <name type="common">Marine rotifer</name>
    <name type="synonym">Brachionus muelleri</name>
    <dbReference type="NCBI Taxonomy" id="10195"/>
    <lineage>
        <taxon>Eukaryota</taxon>
        <taxon>Metazoa</taxon>
        <taxon>Spiralia</taxon>
        <taxon>Gnathifera</taxon>
        <taxon>Rotifera</taxon>
        <taxon>Eurotatoria</taxon>
        <taxon>Monogononta</taxon>
        <taxon>Pseudotrocha</taxon>
        <taxon>Ploima</taxon>
        <taxon>Brachionidae</taxon>
        <taxon>Brachionus</taxon>
    </lineage>
</organism>
<dbReference type="EMBL" id="REGN01001817">
    <property type="protein sequence ID" value="RNA32326.1"/>
    <property type="molecule type" value="Genomic_DNA"/>
</dbReference>
<dbReference type="Proteomes" id="UP000276133">
    <property type="component" value="Unassembled WGS sequence"/>
</dbReference>
<evidence type="ECO:0000313" key="1">
    <source>
        <dbReference type="EMBL" id="RNA32326.1"/>
    </source>
</evidence>
<accession>A0A3M7S948</accession>
<keyword evidence="2" id="KW-1185">Reference proteome</keyword>
<gene>
    <name evidence="1" type="ORF">BpHYR1_012258</name>
</gene>
<protein>
    <submittedName>
        <fullName evidence="1">Uncharacterized protein</fullName>
    </submittedName>
</protein>
<sequence length="104" mass="12258">MSLTPALNVCCLDASFSLRDFSFDFWTRNSHCSVMRAKRLSTSFSRPWHLSFPIRSVRKTTAGDLWSETRSSFAMKKYKPKKIVLFFINLTIQKFIKKKQRFIP</sequence>
<proteinExistence type="predicted"/>